<dbReference type="PROSITE" id="PS50231">
    <property type="entry name" value="RICIN_B_LECTIN"/>
    <property type="match status" value="1"/>
</dbReference>
<dbReference type="InterPro" id="IPR001680">
    <property type="entry name" value="WD40_rpt"/>
</dbReference>
<dbReference type="PROSITE" id="PS50294">
    <property type="entry name" value="WD_REPEATS_REGION"/>
    <property type="match status" value="4"/>
</dbReference>
<dbReference type="PROSITE" id="PS00678">
    <property type="entry name" value="WD_REPEATS_1"/>
    <property type="match status" value="6"/>
</dbReference>
<keyword evidence="5" id="KW-1185">Reference proteome</keyword>
<dbReference type="AlphaFoldDB" id="X6PD76"/>
<keyword evidence="2" id="KW-0677">Repeat</keyword>
<protein>
    <submittedName>
        <fullName evidence="4">WD-40 repeat-containing protein</fullName>
    </submittedName>
</protein>
<feature type="repeat" description="WD" evidence="3">
    <location>
        <begin position="294"/>
        <end position="343"/>
    </location>
</feature>
<dbReference type="PROSITE" id="PS50082">
    <property type="entry name" value="WD_REPEATS_2"/>
    <property type="match status" value="6"/>
</dbReference>
<sequence length="390" mass="44911">KEKETQIIIHHWIRKLNIKLGWIKDFDKLVVNYAYNIFMFDTFRSSAKLINTFTGHTSSVWSIDYSTFDDCQFICSGSSDNTVRVWNVDNNKQIQSFNEHLGNVQCVKFSSYHYHNYRQYVICSSSFDNTIRFWDFKHNKQIQIFNGHTDGIFSIEFSPFNGGRYLCSGSFDATTRLWDVETSKQLHVFKGHKHAVWCVDISPLQSYTNNDNKVNNTGVIGGNGYTICSGSNDKVIRIWDIETTKQFNVFKGHEGYVMSVKYGPNESLNTILSGSFDKSVRLWDIRSDKQIQVFNGHTSAVCCAEYSPFVIKNNIINSNVICSGSDDNTIRFWDIRSNKNQLCMIKGDKGDNGIFCFKFIVLKKKEKIEDITCDLNLYYGSSKGPIRIWG</sequence>
<feature type="repeat" description="WD" evidence="3">
    <location>
        <begin position="97"/>
        <end position="144"/>
    </location>
</feature>
<evidence type="ECO:0000256" key="3">
    <source>
        <dbReference type="PROSITE-ProRule" id="PRU00221"/>
    </source>
</evidence>
<evidence type="ECO:0000256" key="1">
    <source>
        <dbReference type="ARBA" id="ARBA00022574"/>
    </source>
</evidence>
<proteinExistence type="predicted"/>
<dbReference type="PANTHER" id="PTHR19879:SF9">
    <property type="entry name" value="TRANSCRIPTION INITIATION FACTOR TFIID SUBUNIT 5"/>
    <property type="match status" value="1"/>
</dbReference>
<dbReference type="InterPro" id="IPR015943">
    <property type="entry name" value="WD40/YVTN_repeat-like_dom_sf"/>
</dbReference>
<dbReference type="InterPro" id="IPR036322">
    <property type="entry name" value="WD40_repeat_dom_sf"/>
</dbReference>
<dbReference type="CDD" id="cd00200">
    <property type="entry name" value="WD40"/>
    <property type="match status" value="1"/>
</dbReference>
<evidence type="ECO:0000313" key="5">
    <source>
        <dbReference type="Proteomes" id="UP000023152"/>
    </source>
</evidence>
<feature type="repeat" description="WD" evidence="3">
    <location>
        <begin position="223"/>
        <end position="249"/>
    </location>
</feature>
<comment type="caution">
    <text evidence="4">The sequence shown here is derived from an EMBL/GenBank/DDBJ whole genome shotgun (WGS) entry which is preliminary data.</text>
</comment>
<dbReference type="OrthoDB" id="542917at2759"/>
<reference evidence="4 5" key="1">
    <citation type="journal article" date="2013" name="Curr. Biol.">
        <title>The Genome of the Foraminiferan Reticulomyxa filosa.</title>
        <authorList>
            <person name="Glockner G."/>
            <person name="Hulsmann N."/>
            <person name="Schleicher M."/>
            <person name="Noegel A.A."/>
            <person name="Eichinger L."/>
            <person name="Gallinger C."/>
            <person name="Pawlowski J."/>
            <person name="Sierra R."/>
            <person name="Euteneuer U."/>
            <person name="Pillet L."/>
            <person name="Moustafa A."/>
            <person name="Platzer M."/>
            <person name="Groth M."/>
            <person name="Szafranski K."/>
            <person name="Schliwa M."/>
        </authorList>
    </citation>
    <scope>NUCLEOTIDE SEQUENCE [LARGE SCALE GENOMIC DNA]</scope>
</reference>
<name>X6PD76_RETFI</name>
<evidence type="ECO:0000256" key="2">
    <source>
        <dbReference type="ARBA" id="ARBA00022737"/>
    </source>
</evidence>
<feature type="repeat" description="WD" evidence="3">
    <location>
        <begin position="250"/>
        <end position="293"/>
    </location>
</feature>
<dbReference type="SUPFAM" id="SSF50978">
    <property type="entry name" value="WD40 repeat-like"/>
    <property type="match status" value="1"/>
</dbReference>
<organism evidence="4 5">
    <name type="scientific">Reticulomyxa filosa</name>
    <dbReference type="NCBI Taxonomy" id="46433"/>
    <lineage>
        <taxon>Eukaryota</taxon>
        <taxon>Sar</taxon>
        <taxon>Rhizaria</taxon>
        <taxon>Retaria</taxon>
        <taxon>Foraminifera</taxon>
        <taxon>Monothalamids</taxon>
        <taxon>Reticulomyxidae</taxon>
        <taxon>Reticulomyxa</taxon>
    </lineage>
</organism>
<gene>
    <name evidence="4" type="ORF">RFI_00999</name>
</gene>
<dbReference type="Pfam" id="PF00400">
    <property type="entry name" value="WD40"/>
    <property type="match status" value="6"/>
</dbReference>
<accession>X6PD76</accession>
<dbReference type="Proteomes" id="UP000023152">
    <property type="component" value="Unassembled WGS sequence"/>
</dbReference>
<dbReference type="SMART" id="SM00320">
    <property type="entry name" value="WD40"/>
    <property type="match status" value="6"/>
</dbReference>
<feature type="repeat" description="WD" evidence="3">
    <location>
        <begin position="53"/>
        <end position="96"/>
    </location>
</feature>
<feature type="non-terminal residue" evidence="4">
    <location>
        <position position="1"/>
    </location>
</feature>
<dbReference type="PANTHER" id="PTHR19879">
    <property type="entry name" value="TRANSCRIPTION INITIATION FACTOR TFIID"/>
    <property type="match status" value="1"/>
</dbReference>
<feature type="repeat" description="WD" evidence="3">
    <location>
        <begin position="145"/>
        <end position="188"/>
    </location>
</feature>
<dbReference type="EMBL" id="ASPP01001036">
    <property type="protein sequence ID" value="ETO36063.1"/>
    <property type="molecule type" value="Genomic_DNA"/>
</dbReference>
<keyword evidence="1 3" id="KW-0853">WD repeat</keyword>
<dbReference type="InterPro" id="IPR019775">
    <property type="entry name" value="WD40_repeat_CS"/>
</dbReference>
<dbReference type="PRINTS" id="PR00320">
    <property type="entry name" value="GPROTEINBRPT"/>
</dbReference>
<evidence type="ECO:0000313" key="4">
    <source>
        <dbReference type="EMBL" id="ETO36063.1"/>
    </source>
</evidence>
<dbReference type="InterPro" id="IPR020472">
    <property type="entry name" value="WD40_PAC1"/>
</dbReference>
<dbReference type="Gene3D" id="2.130.10.10">
    <property type="entry name" value="YVTN repeat-like/Quinoprotein amine dehydrogenase"/>
    <property type="match status" value="3"/>
</dbReference>